<dbReference type="InterPro" id="IPR036388">
    <property type="entry name" value="WH-like_DNA-bd_sf"/>
</dbReference>
<dbReference type="InterPro" id="IPR000792">
    <property type="entry name" value="Tscrpt_reg_LuxR_C"/>
</dbReference>
<dbReference type="PRINTS" id="PR00038">
    <property type="entry name" value="HTHLUXR"/>
</dbReference>
<dbReference type="InterPro" id="IPR011990">
    <property type="entry name" value="TPR-like_helical_dom_sf"/>
</dbReference>
<dbReference type="Gene3D" id="1.10.10.10">
    <property type="entry name" value="Winged helix-like DNA-binding domain superfamily/Winged helix DNA-binding domain"/>
    <property type="match status" value="1"/>
</dbReference>
<dbReference type="InterPro" id="IPR027417">
    <property type="entry name" value="P-loop_NTPase"/>
</dbReference>
<evidence type="ECO:0000256" key="3">
    <source>
        <dbReference type="ARBA" id="ARBA00023163"/>
    </source>
</evidence>
<gene>
    <name evidence="5" type="ORF">GCM10007071_01880</name>
</gene>
<evidence type="ECO:0000313" key="6">
    <source>
        <dbReference type="Proteomes" id="UP000601597"/>
    </source>
</evidence>
<evidence type="ECO:0000256" key="1">
    <source>
        <dbReference type="ARBA" id="ARBA00023015"/>
    </source>
</evidence>
<sequence length="904" mass="101366">MAGASPNRVLMTSKLNPPTSRAAQVPRTCVVDKVLSASAARLVLVRAPAGFGKTTVMSQCMGRMEEQGMVTAWLTLDDADNDVSRFLWYLNAAVSRLTEDGKEPPSTPYDRAFTSTGDAALDIVARLSEHQSAFALFLDDFERVQDSAVLGLIREIVEHLPRRGQFIIGTRNLPELGLGRLRARGQLLEIDARQLRFSMDETTDFLISRRQLALTQEDLLRIHDRTEGWVTALWLASLALEGHDSPETFIERFSGANQTISDYLAYDVLALQPEPVREFLLHTSILRHLNVSICQALLPHTNARAMLSHLANSHTFLTPLDNDDQTYRYHSLFAEFLKSQLNAEHPEEIPRLHLAASRWYEQENRPVPAIDHALESGDYQRALSLLRGHAANLLSQGRMRLLSRWFSIIPPERLKQDEELQMTWVWALCFTRGPTEALEMLEETGLEQSTNPQIRPHVMAIRPLTLSMMDQQEEAIEIGELGLPELPTCQPFADMALINSMASSYSVMGLYNKARQLLDFARDAQGTYASAFNVMYSETVEGIIDMQEGRQRQAAARFRLAVGATREASSFSQANGNAWAGVLHAGAIYEQNQLDLAARLLHVYGPLARDVGLPDHMLLSDIMLARIAFSRGEIDQAFRILTELEHLGHIRNLSRVVATTRLERSRLLLLQRRFDAARQELDRAGDAELWQRVQTLRLPANDLEYRELAEIRMDIVAGHPEKALEDIERELAYANDEQRFRRALMLKLLKAIALHKNTRSQEAMTVMGDVLHVASSEGYLRLLVDEGAAAGALVLLFSQNQKEGSERTDPILASYVQSLLDAFGPEIQEPAAAPEPENTLLDPLTRKEIRVLQLLSEGYSNSAMAEKLFVSDSTVRTHLRNINSKLNASSRTQAVAIARRLGIV</sequence>
<evidence type="ECO:0000259" key="4">
    <source>
        <dbReference type="PROSITE" id="PS50043"/>
    </source>
</evidence>
<dbReference type="SUPFAM" id="SSF46894">
    <property type="entry name" value="C-terminal effector domain of the bipartite response regulators"/>
    <property type="match status" value="1"/>
</dbReference>
<dbReference type="PANTHER" id="PTHR44688">
    <property type="entry name" value="DNA-BINDING TRANSCRIPTIONAL ACTIVATOR DEVR_DOSR"/>
    <property type="match status" value="1"/>
</dbReference>
<dbReference type="Proteomes" id="UP000601597">
    <property type="component" value="Unassembled WGS sequence"/>
</dbReference>
<dbReference type="InterPro" id="IPR016032">
    <property type="entry name" value="Sig_transdc_resp-reg_C-effctor"/>
</dbReference>
<reference evidence="6" key="1">
    <citation type="journal article" date="2019" name="Int. J. Syst. Evol. Microbiol.">
        <title>The Global Catalogue of Microorganisms (GCM) 10K type strain sequencing project: providing services to taxonomists for standard genome sequencing and annotation.</title>
        <authorList>
            <consortium name="The Broad Institute Genomics Platform"/>
            <consortium name="The Broad Institute Genome Sequencing Center for Infectious Disease"/>
            <person name="Wu L."/>
            <person name="Ma J."/>
        </authorList>
    </citation>
    <scope>NUCLEOTIDE SEQUENCE [LARGE SCALE GENOMIC DNA]</scope>
    <source>
        <strain evidence="6">KCTC 22280</strain>
    </source>
</reference>
<dbReference type="RefSeq" id="WP_189571482.1">
    <property type="nucleotide sequence ID" value="NZ_BMXV01000001.1"/>
</dbReference>
<dbReference type="InterPro" id="IPR059106">
    <property type="entry name" value="WHD_MalT"/>
</dbReference>
<dbReference type="PROSITE" id="PS50043">
    <property type="entry name" value="HTH_LUXR_2"/>
    <property type="match status" value="1"/>
</dbReference>
<evidence type="ECO:0000313" key="5">
    <source>
        <dbReference type="EMBL" id="GGY59204.1"/>
    </source>
</evidence>
<evidence type="ECO:0000256" key="2">
    <source>
        <dbReference type="ARBA" id="ARBA00023125"/>
    </source>
</evidence>
<dbReference type="EMBL" id="BMXV01000001">
    <property type="protein sequence ID" value="GGY59204.1"/>
    <property type="molecule type" value="Genomic_DNA"/>
</dbReference>
<organism evidence="5 6">
    <name type="scientific">Marinobacter zhanjiangensis</name>
    <dbReference type="NCBI Taxonomy" id="578215"/>
    <lineage>
        <taxon>Bacteria</taxon>
        <taxon>Pseudomonadati</taxon>
        <taxon>Pseudomonadota</taxon>
        <taxon>Gammaproteobacteria</taxon>
        <taxon>Pseudomonadales</taxon>
        <taxon>Marinobacteraceae</taxon>
        <taxon>Marinobacter</taxon>
    </lineage>
</organism>
<dbReference type="PANTHER" id="PTHR44688:SF25">
    <property type="entry name" value="HTH LUXR-TYPE DOMAIN-CONTAINING PROTEIN"/>
    <property type="match status" value="1"/>
</dbReference>
<dbReference type="Gene3D" id="1.25.40.10">
    <property type="entry name" value="Tetratricopeptide repeat domain"/>
    <property type="match status" value="1"/>
</dbReference>
<feature type="domain" description="HTH luxR-type" evidence="4">
    <location>
        <begin position="837"/>
        <end position="902"/>
    </location>
</feature>
<accession>A0ABQ3AKP5</accession>
<protein>
    <submittedName>
        <fullName evidence="5">LuxR family transcriptional regulator</fullName>
    </submittedName>
</protein>
<dbReference type="Pfam" id="PF25873">
    <property type="entry name" value="WHD_MalT"/>
    <property type="match status" value="1"/>
</dbReference>
<name>A0ABQ3AKP5_9GAMM</name>
<keyword evidence="6" id="KW-1185">Reference proteome</keyword>
<proteinExistence type="predicted"/>
<dbReference type="SMART" id="SM00421">
    <property type="entry name" value="HTH_LUXR"/>
    <property type="match status" value="1"/>
</dbReference>
<dbReference type="Pfam" id="PF00196">
    <property type="entry name" value="GerE"/>
    <property type="match status" value="1"/>
</dbReference>
<keyword evidence="3" id="KW-0804">Transcription</keyword>
<dbReference type="InterPro" id="IPR041617">
    <property type="entry name" value="TPR_MalT"/>
</dbReference>
<keyword evidence="1" id="KW-0805">Transcription regulation</keyword>
<dbReference type="SUPFAM" id="SSF52540">
    <property type="entry name" value="P-loop containing nucleoside triphosphate hydrolases"/>
    <property type="match status" value="1"/>
</dbReference>
<dbReference type="CDD" id="cd06170">
    <property type="entry name" value="LuxR_C_like"/>
    <property type="match status" value="1"/>
</dbReference>
<dbReference type="Gene3D" id="3.40.50.300">
    <property type="entry name" value="P-loop containing nucleotide triphosphate hydrolases"/>
    <property type="match status" value="1"/>
</dbReference>
<dbReference type="Pfam" id="PF17874">
    <property type="entry name" value="TPR_MalT"/>
    <property type="match status" value="1"/>
</dbReference>
<comment type="caution">
    <text evidence="5">The sequence shown here is derived from an EMBL/GenBank/DDBJ whole genome shotgun (WGS) entry which is preliminary data.</text>
</comment>
<keyword evidence="2" id="KW-0238">DNA-binding</keyword>